<dbReference type="Proteomes" id="UP000297475">
    <property type="component" value="Unassembled WGS sequence"/>
</dbReference>
<feature type="signal peptide" evidence="2">
    <location>
        <begin position="1"/>
        <end position="20"/>
    </location>
</feature>
<gene>
    <name evidence="3" type="ORF">E4656_06380</name>
</gene>
<evidence type="ECO:0008006" key="5">
    <source>
        <dbReference type="Google" id="ProtNLM"/>
    </source>
</evidence>
<keyword evidence="2" id="KW-0732">Signal</keyword>
<proteinExistence type="predicted"/>
<name>A0A4Z0WBF1_9GAMM</name>
<feature type="compositionally biased region" description="Polar residues" evidence="1">
    <location>
        <begin position="104"/>
        <end position="116"/>
    </location>
</feature>
<sequence>MLSIRFSTTTGLVLLLLALAGCNDSSSGSNDNDLSYSGNTDAATLDDSNAEDLARATISGADRAISTETAQDTMPFSAPATTGITQDYEEWILDQSGLLPETPENGTDSESIQARSSDPVCQAGGSVDFDTTQGPGGGDPTGDMQISYNNCQINTPEGIAIIDGTVNFSWTETDWTYDYNVTFNYRGETYHLTTTFSCSDIDTPQVSCSLYDTYSDAGTTYQLTDTFVVESNNAYDVDARVYHEEHGYVTFESTELTLCSDGGFEHGTVEVTDSTDDVVLTLIFNQDCATAEATYADGTTETITY</sequence>
<evidence type="ECO:0000256" key="2">
    <source>
        <dbReference type="SAM" id="SignalP"/>
    </source>
</evidence>
<dbReference type="OrthoDB" id="7057975at2"/>
<keyword evidence="4" id="KW-1185">Reference proteome</keyword>
<evidence type="ECO:0000313" key="4">
    <source>
        <dbReference type="Proteomes" id="UP000297475"/>
    </source>
</evidence>
<protein>
    <recommendedName>
        <fullName evidence="5">Lipoprotein</fullName>
    </recommendedName>
</protein>
<reference evidence="3 4" key="1">
    <citation type="submission" date="2019-04" db="EMBL/GenBank/DDBJ databases">
        <title>Natronospirillum operosus gen. nov., sp. nov., a haloalkaliphilic satellite isolated from decaying biomass of laboratory culture of cyanobacterium Geitlerinema sp. and proposal of Natronospirillaceae fam. nov. and Saccharospirillaceae fam. nov.</title>
        <authorList>
            <person name="Kevbrin V."/>
            <person name="Boltyanskaya Y."/>
            <person name="Koziaeva V."/>
            <person name="Grouzdev D.S."/>
            <person name="Park M."/>
            <person name="Cho J."/>
        </authorList>
    </citation>
    <scope>NUCLEOTIDE SEQUENCE [LARGE SCALE GENOMIC DNA]</scope>
    <source>
        <strain evidence="3 4">G-116</strain>
    </source>
</reference>
<accession>A0A4Z0WBF1</accession>
<comment type="caution">
    <text evidence="3">The sequence shown here is derived from an EMBL/GenBank/DDBJ whole genome shotgun (WGS) entry which is preliminary data.</text>
</comment>
<organism evidence="3 4">
    <name type="scientific">Natronospirillum operosum</name>
    <dbReference type="NCBI Taxonomy" id="2759953"/>
    <lineage>
        <taxon>Bacteria</taxon>
        <taxon>Pseudomonadati</taxon>
        <taxon>Pseudomonadota</taxon>
        <taxon>Gammaproteobacteria</taxon>
        <taxon>Oceanospirillales</taxon>
        <taxon>Natronospirillaceae</taxon>
        <taxon>Natronospirillum</taxon>
    </lineage>
</organism>
<evidence type="ECO:0000313" key="3">
    <source>
        <dbReference type="EMBL" id="TGG96019.1"/>
    </source>
</evidence>
<feature type="region of interest" description="Disordered" evidence="1">
    <location>
        <begin position="98"/>
        <end position="143"/>
    </location>
</feature>
<dbReference type="RefSeq" id="WP_135482155.1">
    <property type="nucleotide sequence ID" value="NZ_SRMF01000001.1"/>
</dbReference>
<dbReference type="PROSITE" id="PS51257">
    <property type="entry name" value="PROKAR_LIPOPROTEIN"/>
    <property type="match status" value="1"/>
</dbReference>
<evidence type="ECO:0000256" key="1">
    <source>
        <dbReference type="SAM" id="MobiDB-lite"/>
    </source>
</evidence>
<dbReference type="EMBL" id="SRMF01000001">
    <property type="protein sequence ID" value="TGG96019.1"/>
    <property type="molecule type" value="Genomic_DNA"/>
</dbReference>
<dbReference type="AlphaFoldDB" id="A0A4Z0WBF1"/>
<feature type="chain" id="PRO_5021449841" description="Lipoprotein" evidence="2">
    <location>
        <begin position="21"/>
        <end position="305"/>
    </location>
</feature>